<dbReference type="PANTHER" id="PTHR30309">
    <property type="entry name" value="INNER MEMBRANE PROTEIN YGIH"/>
    <property type="match status" value="1"/>
</dbReference>
<dbReference type="SMART" id="SM01207">
    <property type="entry name" value="G3P_acyltransf"/>
    <property type="match status" value="1"/>
</dbReference>
<accession>A0A0W8G8C2</accession>
<gene>
    <name evidence="11" type="ORF">ASZ90_000726</name>
</gene>
<dbReference type="GO" id="GO:0008654">
    <property type="term" value="P:phospholipid biosynthetic process"/>
    <property type="evidence" value="ECO:0007669"/>
    <property type="project" value="UniProtKB-KW"/>
</dbReference>
<dbReference type="GO" id="GO:0005886">
    <property type="term" value="C:plasma membrane"/>
    <property type="evidence" value="ECO:0007669"/>
    <property type="project" value="InterPro"/>
</dbReference>
<sequence>MLLIVWLALTYLVAAFPFGLWIGLACAGIDPRTAGSRNTGATNVARLCGTKYGAAVLVLDLLKGYLPVVLGAALSDSWFFLSLVGISALSGHMCSIFLYGKGGKGVATTIGVFLAYSPLSALLAVAVCAGVIKRTGYVSAGSLALAATLPVALLVTGNAAYIPVSLVVAAWIAWRHRENISRLLAGEEKSWRKTS</sequence>
<dbReference type="InterPro" id="IPR003811">
    <property type="entry name" value="G3P_acylTferase_PlsY"/>
</dbReference>
<evidence type="ECO:0000256" key="4">
    <source>
        <dbReference type="ARBA" id="ARBA00022692"/>
    </source>
</evidence>
<protein>
    <submittedName>
        <fullName evidence="11">Acyl-phosphate:glycerol-3-phosphate o-acyltransferase plsy</fullName>
    </submittedName>
</protein>
<keyword evidence="5 10" id="KW-1133">Transmembrane helix</keyword>
<reference evidence="11" key="1">
    <citation type="journal article" date="2015" name="Proc. Natl. Acad. Sci. U.S.A.">
        <title>Networks of energetic and metabolic interactions define dynamics in microbial communities.</title>
        <authorList>
            <person name="Embree M."/>
            <person name="Liu J.K."/>
            <person name="Al-Bassam M.M."/>
            <person name="Zengler K."/>
        </authorList>
    </citation>
    <scope>NUCLEOTIDE SEQUENCE</scope>
</reference>
<dbReference type="HAMAP" id="MF_01043">
    <property type="entry name" value="PlsY"/>
    <property type="match status" value="1"/>
</dbReference>
<dbReference type="AlphaFoldDB" id="A0A0W8G8C2"/>
<dbReference type="Pfam" id="PF02660">
    <property type="entry name" value="G3P_acyltransf"/>
    <property type="match status" value="1"/>
</dbReference>
<keyword evidence="11" id="KW-0012">Acyltransferase</keyword>
<organism evidence="11">
    <name type="scientific">hydrocarbon metagenome</name>
    <dbReference type="NCBI Taxonomy" id="938273"/>
    <lineage>
        <taxon>unclassified sequences</taxon>
        <taxon>metagenomes</taxon>
        <taxon>ecological metagenomes</taxon>
    </lineage>
</organism>
<evidence type="ECO:0000256" key="9">
    <source>
        <dbReference type="ARBA" id="ARBA00023264"/>
    </source>
</evidence>
<evidence type="ECO:0000256" key="1">
    <source>
        <dbReference type="ARBA" id="ARBA00022475"/>
    </source>
</evidence>
<keyword evidence="8" id="KW-0594">Phospholipid biosynthesis</keyword>
<name>A0A0W8G8C2_9ZZZZ</name>
<comment type="caution">
    <text evidence="11">The sequence shown here is derived from an EMBL/GenBank/DDBJ whole genome shotgun (WGS) entry which is preliminary data.</text>
</comment>
<keyword evidence="3 11" id="KW-0808">Transferase</keyword>
<evidence type="ECO:0000256" key="6">
    <source>
        <dbReference type="ARBA" id="ARBA00023098"/>
    </source>
</evidence>
<keyword evidence="4 10" id="KW-0812">Transmembrane</keyword>
<dbReference type="EMBL" id="LNQE01000092">
    <property type="protein sequence ID" value="KUG29383.1"/>
    <property type="molecule type" value="Genomic_DNA"/>
</dbReference>
<keyword evidence="7 10" id="KW-0472">Membrane</keyword>
<proteinExistence type="inferred from homology"/>
<feature type="transmembrane region" description="Helical" evidence="10">
    <location>
        <begin position="78"/>
        <end position="99"/>
    </location>
</feature>
<evidence type="ECO:0000256" key="3">
    <source>
        <dbReference type="ARBA" id="ARBA00022679"/>
    </source>
</evidence>
<feature type="transmembrane region" description="Helical" evidence="10">
    <location>
        <begin position="111"/>
        <end position="132"/>
    </location>
</feature>
<keyword evidence="2" id="KW-0444">Lipid biosynthesis</keyword>
<evidence type="ECO:0000313" key="11">
    <source>
        <dbReference type="EMBL" id="KUG29383.1"/>
    </source>
</evidence>
<evidence type="ECO:0000256" key="7">
    <source>
        <dbReference type="ARBA" id="ARBA00023136"/>
    </source>
</evidence>
<evidence type="ECO:0000256" key="8">
    <source>
        <dbReference type="ARBA" id="ARBA00023209"/>
    </source>
</evidence>
<keyword evidence="6" id="KW-0443">Lipid metabolism</keyword>
<feature type="transmembrane region" description="Helical" evidence="10">
    <location>
        <begin position="152"/>
        <end position="174"/>
    </location>
</feature>
<keyword evidence="9" id="KW-1208">Phospholipid metabolism</keyword>
<evidence type="ECO:0000256" key="5">
    <source>
        <dbReference type="ARBA" id="ARBA00022989"/>
    </source>
</evidence>
<evidence type="ECO:0000256" key="10">
    <source>
        <dbReference type="SAM" id="Phobius"/>
    </source>
</evidence>
<dbReference type="GO" id="GO:0043772">
    <property type="term" value="F:acyl-phosphate glycerol-3-phosphate acyltransferase activity"/>
    <property type="evidence" value="ECO:0007669"/>
    <property type="project" value="InterPro"/>
</dbReference>
<dbReference type="NCBIfam" id="TIGR00023">
    <property type="entry name" value="glycerol-3-phosphate 1-O-acyltransferase PlsY"/>
    <property type="match status" value="1"/>
</dbReference>
<dbReference type="PANTHER" id="PTHR30309:SF0">
    <property type="entry name" value="GLYCEROL-3-PHOSPHATE ACYLTRANSFERASE-RELATED"/>
    <property type="match status" value="1"/>
</dbReference>
<evidence type="ECO:0000256" key="2">
    <source>
        <dbReference type="ARBA" id="ARBA00022516"/>
    </source>
</evidence>
<keyword evidence="1" id="KW-1003">Cell membrane</keyword>